<dbReference type="Gene3D" id="3.40.50.2300">
    <property type="match status" value="1"/>
</dbReference>
<dbReference type="Gene3D" id="3.30.70.270">
    <property type="match status" value="1"/>
</dbReference>
<evidence type="ECO:0000313" key="7">
    <source>
        <dbReference type="Proteomes" id="UP000635983"/>
    </source>
</evidence>
<dbReference type="SUPFAM" id="SSF141868">
    <property type="entry name" value="EAL domain-like"/>
    <property type="match status" value="1"/>
</dbReference>
<dbReference type="Pfam" id="PF00563">
    <property type="entry name" value="EAL"/>
    <property type="match status" value="1"/>
</dbReference>
<evidence type="ECO:0000259" key="3">
    <source>
        <dbReference type="PROSITE" id="PS50110"/>
    </source>
</evidence>
<feature type="domain" description="GGDEF" evidence="5">
    <location>
        <begin position="293"/>
        <end position="423"/>
    </location>
</feature>
<dbReference type="GO" id="GO:0000160">
    <property type="term" value="P:phosphorelay signal transduction system"/>
    <property type="evidence" value="ECO:0007669"/>
    <property type="project" value="InterPro"/>
</dbReference>
<dbReference type="EMBL" id="BMPO01000005">
    <property type="protein sequence ID" value="GGJ97512.1"/>
    <property type="molecule type" value="Genomic_DNA"/>
</dbReference>
<dbReference type="Pfam" id="PF13426">
    <property type="entry name" value="PAS_9"/>
    <property type="match status" value="1"/>
</dbReference>
<dbReference type="PROSITE" id="PS50110">
    <property type="entry name" value="RESPONSE_REGULATORY"/>
    <property type="match status" value="1"/>
</dbReference>
<evidence type="ECO:0000259" key="5">
    <source>
        <dbReference type="PROSITE" id="PS50887"/>
    </source>
</evidence>
<dbReference type="Proteomes" id="UP000635983">
    <property type="component" value="Unassembled WGS sequence"/>
</dbReference>
<dbReference type="InterPro" id="IPR043128">
    <property type="entry name" value="Rev_trsase/Diguanyl_cyclase"/>
</dbReference>
<gene>
    <name evidence="6" type="primary">fimX</name>
    <name evidence="6" type="ORF">GCM10009304_24260</name>
</gene>
<dbReference type="InterPro" id="IPR001633">
    <property type="entry name" value="EAL_dom"/>
</dbReference>
<protein>
    <submittedName>
        <fullName evidence="6">Protein FimX</fullName>
    </submittedName>
</protein>
<dbReference type="Gene3D" id="3.30.450.20">
    <property type="entry name" value="PAS domain"/>
    <property type="match status" value="1"/>
</dbReference>
<dbReference type="InterPro" id="IPR000014">
    <property type="entry name" value="PAS"/>
</dbReference>
<dbReference type="InterPro" id="IPR001789">
    <property type="entry name" value="Sig_transdc_resp-reg_receiver"/>
</dbReference>
<feature type="domain" description="Response regulatory" evidence="3">
    <location>
        <begin position="9"/>
        <end position="124"/>
    </location>
</feature>
<dbReference type="InterPro" id="IPR035919">
    <property type="entry name" value="EAL_sf"/>
</dbReference>
<evidence type="ECO:0000256" key="1">
    <source>
        <dbReference type="PROSITE-ProRule" id="PRU00169"/>
    </source>
</evidence>
<dbReference type="CDD" id="cd00130">
    <property type="entry name" value="PAS"/>
    <property type="match status" value="1"/>
</dbReference>
<dbReference type="Gene3D" id="3.20.20.450">
    <property type="entry name" value="EAL domain"/>
    <property type="match status" value="1"/>
</dbReference>
<dbReference type="RefSeq" id="WP_188983503.1">
    <property type="nucleotide sequence ID" value="NZ_BMPO01000005.1"/>
</dbReference>
<feature type="domain" description="EAL" evidence="4">
    <location>
        <begin position="433"/>
        <end position="684"/>
    </location>
</feature>
<reference evidence="6" key="1">
    <citation type="journal article" date="2014" name="Int. J. Syst. Evol. Microbiol.">
        <title>Complete genome sequence of Corynebacterium casei LMG S-19264T (=DSM 44701T), isolated from a smear-ripened cheese.</title>
        <authorList>
            <consortium name="US DOE Joint Genome Institute (JGI-PGF)"/>
            <person name="Walter F."/>
            <person name="Albersmeier A."/>
            <person name="Kalinowski J."/>
            <person name="Ruckert C."/>
        </authorList>
    </citation>
    <scope>NUCLEOTIDE SEQUENCE</scope>
    <source>
        <strain evidence="6">JCM 30078</strain>
    </source>
</reference>
<dbReference type="InterPro" id="IPR035965">
    <property type="entry name" value="PAS-like_dom_sf"/>
</dbReference>
<evidence type="ECO:0000259" key="4">
    <source>
        <dbReference type="PROSITE" id="PS50883"/>
    </source>
</evidence>
<dbReference type="SUPFAM" id="SSF55073">
    <property type="entry name" value="Nucleotide cyclase"/>
    <property type="match status" value="1"/>
</dbReference>
<dbReference type="InterPro" id="IPR000160">
    <property type="entry name" value="GGDEF_dom"/>
</dbReference>
<proteinExistence type="predicted"/>
<dbReference type="PROSITE" id="PS50883">
    <property type="entry name" value="EAL"/>
    <property type="match status" value="1"/>
</dbReference>
<dbReference type="SMART" id="SM00052">
    <property type="entry name" value="EAL"/>
    <property type="match status" value="1"/>
</dbReference>
<dbReference type="NCBIfam" id="TIGR00254">
    <property type="entry name" value="GGDEF"/>
    <property type="match status" value="1"/>
</dbReference>
<accession>A0A917PXM3</accession>
<dbReference type="PANTHER" id="PTHR33121:SF23">
    <property type="entry name" value="CYCLIC DI-GMP PHOSPHODIESTERASE PDEB"/>
    <property type="match status" value="1"/>
</dbReference>
<dbReference type="AlphaFoldDB" id="A0A917PXM3"/>
<sequence length="684" mass="75822">MATEKSTIRLLILEDSQNEAERLASLFRNNGRATRLYRLTSEEDLIDVLRQDWDLLIAAPESELLAPADALTHIRRLGKDVPFIQLVADNDSDSITEALLQGAHNALPQHEDERLLLVATREIAALQDRRARREAEHALSEAEKRCELLLDSSVDAITYVHDGMHIYANRTYLGLFGYDDAEEVEGVPMMDLITCKDQNTLKDYLKHYGDSNAAPELHCQGIRADGERFPARMSLSPASYDGEPCIQVVIRAETENAELEEKIREISSQDPVTGLFNRQHFLELVAGALQAEQPICVAYLRIDQYSTVLADIGITGTDILLVELTQILSEHIADGAQLARFGDDAFAALMPSEVSGKKTSLEALLHKVEGHLFEINGRTVQITLTIGLTGTDEQTLQAQDVIDRALRCVDESNAGNRLKTYDASEALAAAASRGDVLAMIQHALANSAFRLLFQPVISLRGDTAEHYEVLLRLLTLEGEEIPPERFLEAAKETGMATRIDRWVILNAVQLLAEHRSRGNNTRLFIHLSSASLQDPSLVTWLAGLIKAHGLAPDTLIFQLLEADAITYLKQARELSKGLAALNCHLSLTHFGQSQNPFNTLKHLDVTFVKIDTSLVQDLGDTMRRDALNEMLANIHSRAKLSIVPTVETAAMLASLWQAGVNYIQGFYLQEPTQSMNYDFSSDEG</sequence>
<dbReference type="Pfam" id="PF00990">
    <property type="entry name" value="GGDEF"/>
    <property type="match status" value="1"/>
</dbReference>
<dbReference type="InterPro" id="IPR011006">
    <property type="entry name" value="CheY-like_superfamily"/>
</dbReference>
<feature type="coiled-coil region" evidence="2">
    <location>
        <begin position="116"/>
        <end position="152"/>
    </location>
</feature>
<comment type="caution">
    <text evidence="1">Lacks conserved residue(s) required for the propagation of feature annotation.</text>
</comment>
<keyword evidence="2" id="KW-0175">Coiled coil</keyword>
<dbReference type="InterPro" id="IPR029787">
    <property type="entry name" value="Nucleotide_cyclase"/>
</dbReference>
<dbReference type="SUPFAM" id="SSF55785">
    <property type="entry name" value="PYP-like sensor domain (PAS domain)"/>
    <property type="match status" value="1"/>
</dbReference>
<keyword evidence="7" id="KW-1185">Reference proteome</keyword>
<dbReference type="PROSITE" id="PS50887">
    <property type="entry name" value="GGDEF"/>
    <property type="match status" value="1"/>
</dbReference>
<organism evidence="6 7">
    <name type="scientific">Pseudomonas matsuisoli</name>
    <dbReference type="NCBI Taxonomy" id="1515666"/>
    <lineage>
        <taxon>Bacteria</taxon>
        <taxon>Pseudomonadati</taxon>
        <taxon>Pseudomonadota</taxon>
        <taxon>Gammaproteobacteria</taxon>
        <taxon>Pseudomonadales</taxon>
        <taxon>Pseudomonadaceae</taxon>
        <taxon>Pseudomonas</taxon>
    </lineage>
</organism>
<evidence type="ECO:0000313" key="6">
    <source>
        <dbReference type="EMBL" id="GGJ97512.1"/>
    </source>
</evidence>
<dbReference type="CDD" id="cd01948">
    <property type="entry name" value="EAL"/>
    <property type="match status" value="1"/>
</dbReference>
<name>A0A917PXM3_9PSED</name>
<dbReference type="SMART" id="SM00267">
    <property type="entry name" value="GGDEF"/>
    <property type="match status" value="1"/>
</dbReference>
<dbReference type="InterPro" id="IPR050706">
    <property type="entry name" value="Cyclic-di-GMP_PDE-like"/>
</dbReference>
<dbReference type="GO" id="GO:0071111">
    <property type="term" value="F:cyclic-guanylate-specific phosphodiesterase activity"/>
    <property type="evidence" value="ECO:0007669"/>
    <property type="project" value="InterPro"/>
</dbReference>
<reference evidence="6" key="2">
    <citation type="submission" date="2020-09" db="EMBL/GenBank/DDBJ databases">
        <authorList>
            <person name="Sun Q."/>
            <person name="Ohkuma M."/>
        </authorList>
    </citation>
    <scope>NUCLEOTIDE SEQUENCE</scope>
    <source>
        <strain evidence="6">JCM 30078</strain>
    </source>
</reference>
<dbReference type="PANTHER" id="PTHR33121">
    <property type="entry name" value="CYCLIC DI-GMP PHOSPHODIESTERASE PDEF"/>
    <property type="match status" value="1"/>
</dbReference>
<dbReference type="NCBIfam" id="TIGR00229">
    <property type="entry name" value="sensory_box"/>
    <property type="match status" value="1"/>
</dbReference>
<comment type="caution">
    <text evidence="6">The sequence shown here is derived from an EMBL/GenBank/DDBJ whole genome shotgun (WGS) entry which is preliminary data.</text>
</comment>
<dbReference type="SUPFAM" id="SSF52172">
    <property type="entry name" value="CheY-like"/>
    <property type="match status" value="1"/>
</dbReference>
<evidence type="ECO:0000256" key="2">
    <source>
        <dbReference type="SAM" id="Coils"/>
    </source>
</evidence>